<evidence type="ECO:0000313" key="5">
    <source>
        <dbReference type="Proteomes" id="UP000240621"/>
    </source>
</evidence>
<sequence>MKKNFPTQDNLIPLWFSIFSFSLAFVIFLSLNVHGQETSDFHKISGYWEGEFMPGNHLTMILHFQESEDGATVGRIFLYQENNQIQDDALSDIQFDGKQLKFLIEAKNTPFRGALSEDGNAISGEFQFPDNSFQPVQVRKVEKPSKGYLAGKEVGADALDRKYSVTELQNDFNFLRKQLEQTHPQLYLYTSKKEFDRLFVQTYANIQNEMTEDEFFRLIAPVVEKVHCVHTGIRPSEAYEKMITDSPGFLPLDIRFVKGKAYVINDYSQSSSVEKGMQVLSINGRTVEDIYKRLMDCIPSDGYNQTAKTFEVNADFSRVYVRYIGKTRSYELKCVRSSGEKVRLSVRALTGKELEEAMRAVYLERFPAGLPVNLKTDEKKSTVILTVSGFWARNPDDYIAFLEKAFAEMKSKNVQHLIIDVRGNKGGHPFFGAELLSYLAKSDFIYFEQPEERPEIAPLYHPWPVKENAFKGDIYVLMDGGCLSTTGHFLSLLRYHKLGTLIGEESGGSFYCNDGSKQLTLPETGIRFNLPQVTFQTAVSGFRKGEPLLPDYSVTPGLDDLLEGKDAVMEYTMKLIKD</sequence>
<keyword evidence="1" id="KW-1133">Transmembrane helix</keyword>
<dbReference type="GO" id="GO:0030288">
    <property type="term" value="C:outer membrane-bounded periplasmic space"/>
    <property type="evidence" value="ECO:0007669"/>
    <property type="project" value="TreeGrafter"/>
</dbReference>
<dbReference type="SMART" id="SM00245">
    <property type="entry name" value="TSPc"/>
    <property type="match status" value="1"/>
</dbReference>
<dbReference type="OrthoDB" id="6397760at2"/>
<comment type="caution">
    <text evidence="4">The sequence shown here is derived from an EMBL/GenBank/DDBJ whole genome shotgun (WGS) entry which is preliminary data.</text>
</comment>
<dbReference type="Proteomes" id="UP000240621">
    <property type="component" value="Unassembled WGS sequence"/>
</dbReference>
<dbReference type="GO" id="GO:0006508">
    <property type="term" value="P:proteolysis"/>
    <property type="evidence" value="ECO:0007669"/>
    <property type="project" value="InterPro"/>
</dbReference>
<evidence type="ECO:0000313" key="6">
    <source>
        <dbReference type="Proteomes" id="UP000396862"/>
    </source>
</evidence>
<dbReference type="PANTHER" id="PTHR32060">
    <property type="entry name" value="TAIL-SPECIFIC PROTEASE"/>
    <property type="match status" value="1"/>
</dbReference>
<reference evidence="3 6" key="2">
    <citation type="submission" date="2019-10" db="EMBL/GenBank/DDBJ databases">
        <title>Prolixibacter strains distinguished by the presence of nitrate reductase genes were adept at nitrate-dependent anaerobic corrosion of metallic iron and carbon steel.</title>
        <authorList>
            <person name="Iino T."/>
            <person name="Shono N."/>
            <person name="Ito K."/>
            <person name="Nakamura R."/>
            <person name="Sueoka K."/>
            <person name="Harayama S."/>
            <person name="Ohkuma M."/>
        </authorList>
    </citation>
    <scope>NUCLEOTIDE SEQUENCE [LARGE SCALE GENOMIC DNA]</scope>
    <source>
        <strain evidence="3 6">MIC1-1</strain>
    </source>
</reference>
<dbReference type="GO" id="GO:0007165">
    <property type="term" value="P:signal transduction"/>
    <property type="evidence" value="ECO:0007669"/>
    <property type="project" value="TreeGrafter"/>
</dbReference>
<feature type="transmembrane region" description="Helical" evidence="1">
    <location>
        <begin position="12"/>
        <end position="31"/>
    </location>
</feature>
<dbReference type="GO" id="GO:0004175">
    <property type="term" value="F:endopeptidase activity"/>
    <property type="evidence" value="ECO:0007669"/>
    <property type="project" value="TreeGrafter"/>
</dbReference>
<dbReference type="RefSeq" id="WP_106541923.1">
    <property type="nucleotide sequence ID" value="NZ_BLAU01000001.1"/>
</dbReference>
<dbReference type="Gene3D" id="3.90.226.10">
    <property type="entry name" value="2-enoyl-CoA Hydratase, Chain A, domain 1"/>
    <property type="match status" value="1"/>
</dbReference>
<accession>A0A2P8CDP9</accession>
<name>A0A2P8CDP9_9BACT</name>
<organism evidence="4 5">
    <name type="scientific">Prolixibacter denitrificans</name>
    <dbReference type="NCBI Taxonomy" id="1541063"/>
    <lineage>
        <taxon>Bacteria</taxon>
        <taxon>Pseudomonadati</taxon>
        <taxon>Bacteroidota</taxon>
        <taxon>Bacteroidia</taxon>
        <taxon>Marinilabiliales</taxon>
        <taxon>Prolixibacteraceae</taxon>
        <taxon>Prolixibacter</taxon>
    </lineage>
</organism>
<gene>
    <name evidence="4" type="ORF">CLV93_10448</name>
    <name evidence="3" type="ORF">JCM18694_22450</name>
</gene>
<evidence type="ECO:0000313" key="3">
    <source>
        <dbReference type="EMBL" id="GET21999.1"/>
    </source>
</evidence>
<dbReference type="AlphaFoldDB" id="A0A2P8CDP9"/>
<dbReference type="InterPro" id="IPR029045">
    <property type="entry name" value="ClpP/crotonase-like_dom_sf"/>
</dbReference>
<dbReference type="GO" id="GO:0008236">
    <property type="term" value="F:serine-type peptidase activity"/>
    <property type="evidence" value="ECO:0007669"/>
    <property type="project" value="InterPro"/>
</dbReference>
<keyword evidence="1" id="KW-0812">Transmembrane</keyword>
<dbReference type="Proteomes" id="UP000396862">
    <property type="component" value="Unassembled WGS sequence"/>
</dbReference>
<keyword evidence="1" id="KW-0472">Membrane</keyword>
<dbReference type="EMBL" id="PYGC01000004">
    <property type="protein sequence ID" value="PSK83118.1"/>
    <property type="molecule type" value="Genomic_DNA"/>
</dbReference>
<protein>
    <submittedName>
        <fullName evidence="4">Peptidase S41-like protein</fullName>
    </submittedName>
</protein>
<dbReference type="PANTHER" id="PTHR32060:SF30">
    <property type="entry name" value="CARBOXY-TERMINAL PROCESSING PROTEASE CTPA"/>
    <property type="match status" value="1"/>
</dbReference>
<keyword evidence="6" id="KW-1185">Reference proteome</keyword>
<evidence type="ECO:0000313" key="4">
    <source>
        <dbReference type="EMBL" id="PSK83118.1"/>
    </source>
</evidence>
<dbReference type="EMBL" id="BLAU01000001">
    <property type="protein sequence ID" value="GET21999.1"/>
    <property type="molecule type" value="Genomic_DNA"/>
</dbReference>
<dbReference type="Pfam" id="PF03572">
    <property type="entry name" value="Peptidase_S41"/>
    <property type="match status" value="1"/>
</dbReference>
<feature type="domain" description="Tail specific protease" evidence="2">
    <location>
        <begin position="325"/>
        <end position="555"/>
    </location>
</feature>
<evidence type="ECO:0000259" key="2">
    <source>
        <dbReference type="SMART" id="SM00245"/>
    </source>
</evidence>
<dbReference type="InterPro" id="IPR005151">
    <property type="entry name" value="Tail-specific_protease"/>
</dbReference>
<dbReference type="SUPFAM" id="SSF52096">
    <property type="entry name" value="ClpP/crotonase"/>
    <property type="match status" value="1"/>
</dbReference>
<evidence type="ECO:0000256" key="1">
    <source>
        <dbReference type="SAM" id="Phobius"/>
    </source>
</evidence>
<proteinExistence type="predicted"/>
<reference evidence="4 5" key="1">
    <citation type="submission" date="2018-03" db="EMBL/GenBank/DDBJ databases">
        <title>Genomic Encyclopedia of Archaeal and Bacterial Type Strains, Phase II (KMG-II): from individual species to whole genera.</title>
        <authorList>
            <person name="Goeker M."/>
        </authorList>
    </citation>
    <scope>NUCLEOTIDE SEQUENCE [LARGE SCALE GENOMIC DNA]</scope>
    <source>
        <strain evidence="4 5">DSM 27267</strain>
    </source>
</reference>